<dbReference type="Proteomes" id="UP000577362">
    <property type="component" value="Unassembled WGS sequence"/>
</dbReference>
<keyword evidence="1" id="KW-0472">Membrane</keyword>
<protein>
    <submittedName>
        <fullName evidence="3">Drug/metabolite transporter (DMT)-like permease</fullName>
    </submittedName>
</protein>
<dbReference type="AlphaFoldDB" id="A0A840BQ05"/>
<reference evidence="3 4" key="1">
    <citation type="submission" date="2020-08" db="EMBL/GenBank/DDBJ databases">
        <title>Genomic Encyclopedia of Type Strains, Phase IV (KMG-IV): sequencing the most valuable type-strain genomes for metagenomic binning, comparative biology and taxonomic classification.</title>
        <authorList>
            <person name="Goeker M."/>
        </authorList>
    </citation>
    <scope>NUCLEOTIDE SEQUENCE [LARGE SCALE GENOMIC DNA]</scope>
    <source>
        <strain evidence="3 4">DSM 103737</strain>
    </source>
</reference>
<organism evidence="3 4">
    <name type="scientific">Chelatococcus caeni</name>
    <dbReference type="NCBI Taxonomy" id="1348468"/>
    <lineage>
        <taxon>Bacteria</taxon>
        <taxon>Pseudomonadati</taxon>
        <taxon>Pseudomonadota</taxon>
        <taxon>Alphaproteobacteria</taxon>
        <taxon>Hyphomicrobiales</taxon>
        <taxon>Chelatococcaceae</taxon>
        <taxon>Chelatococcus</taxon>
    </lineage>
</organism>
<feature type="transmembrane region" description="Helical" evidence="1">
    <location>
        <begin position="185"/>
        <end position="209"/>
    </location>
</feature>
<feature type="transmembrane region" description="Helical" evidence="1">
    <location>
        <begin position="89"/>
        <end position="109"/>
    </location>
</feature>
<dbReference type="RefSeq" id="WP_019400726.1">
    <property type="nucleotide sequence ID" value="NZ_JACIEN010000001.1"/>
</dbReference>
<feature type="transmembrane region" description="Helical" evidence="1">
    <location>
        <begin position="257"/>
        <end position="276"/>
    </location>
</feature>
<evidence type="ECO:0000313" key="3">
    <source>
        <dbReference type="EMBL" id="MBB4015551.1"/>
    </source>
</evidence>
<dbReference type="InterPro" id="IPR000620">
    <property type="entry name" value="EamA_dom"/>
</dbReference>
<keyword evidence="1" id="KW-0812">Transmembrane</keyword>
<evidence type="ECO:0000259" key="2">
    <source>
        <dbReference type="Pfam" id="PF00892"/>
    </source>
</evidence>
<evidence type="ECO:0000313" key="4">
    <source>
        <dbReference type="Proteomes" id="UP000577362"/>
    </source>
</evidence>
<gene>
    <name evidence="3" type="ORF">GGR16_000557</name>
</gene>
<sequence length="323" mass="33256">MIIGLLAGLAAGAVWGLVFVGPAAVMPYTSLDLTVARYLAFGIGSLLLMLTVPRCRAGIVPRRDAGAGLVLGLTGYVVYYLLAAGAVQLAGPAIPPLVIGSLPVVLALVGNWRERTVRWRALAMPLGLILAGLALVNVATLAGADSAASRADVVLGCLCALGAVAVWTVYALVNARTSRALAGDGVYAWTSLQGVGSLVGVLPLVPLLAIDGWSSVPQLGLLNADGLRLVLWAVLLGLVSSWVGTVLWIIAARRLPVALAGQLIVSETVFALVYGFLFEGRWPTPGEVGGAGLLMLGVFAAASAFRRAEEGSKDARLVADCQL</sequence>
<feature type="transmembrane region" description="Helical" evidence="1">
    <location>
        <begin position="153"/>
        <end position="173"/>
    </location>
</feature>
<feature type="transmembrane region" description="Helical" evidence="1">
    <location>
        <begin position="65"/>
        <end position="83"/>
    </location>
</feature>
<keyword evidence="1" id="KW-1133">Transmembrane helix</keyword>
<proteinExistence type="predicted"/>
<name>A0A840BQ05_9HYPH</name>
<feature type="domain" description="EamA" evidence="2">
    <location>
        <begin position="155"/>
        <end position="300"/>
    </location>
</feature>
<dbReference type="SUPFAM" id="SSF103481">
    <property type="entry name" value="Multidrug resistance efflux transporter EmrE"/>
    <property type="match status" value="1"/>
</dbReference>
<evidence type="ECO:0000256" key="1">
    <source>
        <dbReference type="SAM" id="Phobius"/>
    </source>
</evidence>
<feature type="transmembrane region" description="Helical" evidence="1">
    <location>
        <begin position="35"/>
        <end position="53"/>
    </location>
</feature>
<dbReference type="Pfam" id="PF00892">
    <property type="entry name" value="EamA"/>
    <property type="match status" value="1"/>
</dbReference>
<dbReference type="EMBL" id="JACIEN010000001">
    <property type="protein sequence ID" value="MBB4015551.1"/>
    <property type="molecule type" value="Genomic_DNA"/>
</dbReference>
<dbReference type="GO" id="GO:0016020">
    <property type="term" value="C:membrane"/>
    <property type="evidence" value="ECO:0007669"/>
    <property type="project" value="InterPro"/>
</dbReference>
<comment type="caution">
    <text evidence="3">The sequence shown here is derived from an EMBL/GenBank/DDBJ whole genome shotgun (WGS) entry which is preliminary data.</text>
</comment>
<keyword evidence="4" id="KW-1185">Reference proteome</keyword>
<accession>A0A840BQ05</accession>
<feature type="transmembrane region" description="Helical" evidence="1">
    <location>
        <begin position="229"/>
        <end position="250"/>
    </location>
</feature>
<feature type="transmembrane region" description="Helical" evidence="1">
    <location>
        <begin position="121"/>
        <end position="141"/>
    </location>
</feature>
<dbReference type="InterPro" id="IPR037185">
    <property type="entry name" value="EmrE-like"/>
</dbReference>
<feature type="transmembrane region" description="Helical" evidence="1">
    <location>
        <begin position="288"/>
        <end position="305"/>
    </location>
</feature>